<sequence length="335" mass="35589">MSELKAATQNSSEKTRSLIASAKRVLKIESDAVAGLIDRIGDRFADVVQALDQCQGHVVVTGMGKSGLIGQKIAATFSSIGVPSVFLHAAEASHGDVGILSRGDVVIAISNSGETEEIVKLLPTLNRIKCTLVAMTGNTASTLAKRCDHLLDISVQEEACSIGLVPTASTTAALAMGDALAMAILDLRGFREEDFALNHPGGSLGRKLLMTVADLMHTGDEIPTVMESANIYDVIKEMSQKRLGTALIVAQNGDLKGIITDGDLRRLIEKKKDISATVASDFLGTSPRHIQKDRLAQKAVQIMEENTITSLVVSEDGKQIEGILHLQDLLKAGIN</sequence>
<gene>
    <name evidence="6" type="ORF">MNBD_NITROSPINAE05-1090</name>
</gene>
<dbReference type="FunFam" id="3.40.50.10490:FF:000011">
    <property type="entry name" value="Arabinose 5-phosphate isomerase"/>
    <property type="match status" value="1"/>
</dbReference>
<dbReference type="GO" id="GO:0005975">
    <property type="term" value="P:carbohydrate metabolic process"/>
    <property type="evidence" value="ECO:0007669"/>
    <property type="project" value="InterPro"/>
</dbReference>
<evidence type="ECO:0000256" key="1">
    <source>
        <dbReference type="ARBA" id="ARBA00008165"/>
    </source>
</evidence>
<dbReference type="PANTHER" id="PTHR42745:SF1">
    <property type="entry name" value="ARABINOSE 5-PHOSPHATE ISOMERASE KDSD"/>
    <property type="match status" value="1"/>
</dbReference>
<dbReference type="EC" id="5.3.1.13" evidence="6"/>
<dbReference type="InterPro" id="IPR035474">
    <property type="entry name" value="SIS_Kpsf"/>
</dbReference>
<dbReference type="GO" id="GO:0097367">
    <property type="term" value="F:carbohydrate derivative binding"/>
    <property type="evidence" value="ECO:0007669"/>
    <property type="project" value="InterPro"/>
</dbReference>
<keyword evidence="3" id="KW-0129">CBS domain</keyword>
<dbReference type="NCBIfam" id="TIGR00393">
    <property type="entry name" value="kpsF"/>
    <property type="match status" value="1"/>
</dbReference>
<comment type="similarity">
    <text evidence="1">Belongs to the SIS family. GutQ/KpsF subfamily.</text>
</comment>
<dbReference type="EMBL" id="UOGG01000035">
    <property type="protein sequence ID" value="VAX27553.1"/>
    <property type="molecule type" value="Genomic_DNA"/>
</dbReference>
<dbReference type="Pfam" id="PF00571">
    <property type="entry name" value="CBS"/>
    <property type="match status" value="2"/>
</dbReference>
<evidence type="ECO:0000256" key="2">
    <source>
        <dbReference type="ARBA" id="ARBA00022737"/>
    </source>
</evidence>
<dbReference type="CDD" id="cd04604">
    <property type="entry name" value="CBS_pair_SIS_assoc"/>
    <property type="match status" value="1"/>
</dbReference>
<feature type="domain" description="CBS" evidence="4">
    <location>
        <begin position="283"/>
        <end position="335"/>
    </location>
</feature>
<dbReference type="SMART" id="SM00116">
    <property type="entry name" value="CBS"/>
    <property type="match status" value="2"/>
</dbReference>
<organism evidence="6">
    <name type="scientific">hydrothermal vent metagenome</name>
    <dbReference type="NCBI Taxonomy" id="652676"/>
    <lineage>
        <taxon>unclassified sequences</taxon>
        <taxon>metagenomes</taxon>
        <taxon>ecological metagenomes</taxon>
    </lineage>
</organism>
<feature type="domain" description="SIS" evidence="5">
    <location>
        <begin position="47"/>
        <end position="190"/>
    </location>
</feature>
<proteinExistence type="inferred from homology"/>
<dbReference type="PIRSF" id="PIRSF004692">
    <property type="entry name" value="KdsD_KpsF"/>
    <property type="match status" value="1"/>
</dbReference>
<name>A0A3B1CSC8_9ZZZZ</name>
<feature type="domain" description="CBS" evidence="4">
    <location>
        <begin position="216"/>
        <end position="274"/>
    </location>
</feature>
<protein>
    <submittedName>
        <fullName evidence="6">D-arabinose 5-phosphate isomerase</fullName>
        <ecNumber evidence="6">5.3.1.13</ecNumber>
    </submittedName>
</protein>
<reference evidence="6" key="1">
    <citation type="submission" date="2018-06" db="EMBL/GenBank/DDBJ databases">
        <authorList>
            <person name="Zhirakovskaya E."/>
        </authorList>
    </citation>
    <scope>NUCLEOTIDE SEQUENCE</scope>
</reference>
<dbReference type="CDD" id="cd05014">
    <property type="entry name" value="SIS_Kpsf"/>
    <property type="match status" value="1"/>
</dbReference>
<keyword evidence="6" id="KW-0413">Isomerase</keyword>
<evidence type="ECO:0000256" key="3">
    <source>
        <dbReference type="ARBA" id="ARBA00023122"/>
    </source>
</evidence>
<dbReference type="Gene3D" id="3.40.50.10490">
    <property type="entry name" value="Glucose-6-phosphate isomerase like protein, domain 1"/>
    <property type="match status" value="1"/>
</dbReference>
<dbReference type="InterPro" id="IPR004800">
    <property type="entry name" value="KdsD/KpsF-type"/>
</dbReference>
<evidence type="ECO:0000313" key="6">
    <source>
        <dbReference type="EMBL" id="VAX27553.1"/>
    </source>
</evidence>
<dbReference type="Gene3D" id="3.10.580.10">
    <property type="entry name" value="CBS-domain"/>
    <property type="match status" value="1"/>
</dbReference>
<evidence type="ECO:0000259" key="4">
    <source>
        <dbReference type="PROSITE" id="PS51371"/>
    </source>
</evidence>
<dbReference type="GO" id="GO:0019146">
    <property type="term" value="F:arabinose-5-phosphate isomerase activity"/>
    <property type="evidence" value="ECO:0007669"/>
    <property type="project" value="UniProtKB-EC"/>
</dbReference>
<evidence type="ECO:0000259" key="5">
    <source>
        <dbReference type="PROSITE" id="PS51464"/>
    </source>
</evidence>
<dbReference type="Pfam" id="PF01380">
    <property type="entry name" value="SIS"/>
    <property type="match status" value="1"/>
</dbReference>
<dbReference type="InterPro" id="IPR046342">
    <property type="entry name" value="CBS_dom_sf"/>
</dbReference>
<keyword evidence="2" id="KW-0677">Repeat</keyword>
<dbReference type="AlphaFoldDB" id="A0A3B1CSC8"/>
<accession>A0A3B1CSC8</accession>
<dbReference type="InterPro" id="IPR050986">
    <property type="entry name" value="GutQ/KpsF_isomerases"/>
</dbReference>
<dbReference type="PROSITE" id="PS51371">
    <property type="entry name" value="CBS"/>
    <property type="match status" value="2"/>
</dbReference>
<dbReference type="InterPro" id="IPR000644">
    <property type="entry name" value="CBS_dom"/>
</dbReference>
<dbReference type="SUPFAM" id="SSF54631">
    <property type="entry name" value="CBS-domain pair"/>
    <property type="match status" value="1"/>
</dbReference>
<dbReference type="SUPFAM" id="SSF53697">
    <property type="entry name" value="SIS domain"/>
    <property type="match status" value="1"/>
</dbReference>
<dbReference type="InterPro" id="IPR001347">
    <property type="entry name" value="SIS_dom"/>
</dbReference>
<dbReference type="GO" id="GO:1901135">
    <property type="term" value="P:carbohydrate derivative metabolic process"/>
    <property type="evidence" value="ECO:0007669"/>
    <property type="project" value="InterPro"/>
</dbReference>
<dbReference type="InterPro" id="IPR046348">
    <property type="entry name" value="SIS_dom_sf"/>
</dbReference>
<dbReference type="PROSITE" id="PS51464">
    <property type="entry name" value="SIS"/>
    <property type="match status" value="1"/>
</dbReference>
<dbReference type="PANTHER" id="PTHR42745">
    <property type="match status" value="1"/>
</dbReference>